<keyword evidence="5" id="KW-0472">Membrane</keyword>
<sequence length="276" mass="30815">MKKAHGLIASIMKGLVREGNPDPKRVIKIIQPGDPELLRPYIVGTPEEALLMPMNERFLGSVIGEASLVLRPWSMLPRDGTFSLRKWVREGAPGSLFISYKDSQMSLLSPLIGGWMGIVVKEVLDLTPDFNRRIWVVADELDSLGQVAYLKNANTRGRKFGLCVSGAIQSIAQLESTYGILGAQTLLSTFSSKIIFRQGSFKDAEYWSNELGQREIIEESKTLSESALTTAQTKKVVQTVMPSEFSGLPDLVAYCRFPGMEDIHRIEFEIRKYKSI</sequence>
<dbReference type="AlphaFoldDB" id="A0A094YL72"/>
<name>A0A094YL72_9BACT</name>
<dbReference type="PATRIC" id="fig|178606.4.peg.1128"/>
<accession>A0A094YL72</accession>
<evidence type="ECO:0000313" key="8">
    <source>
        <dbReference type="Proteomes" id="UP000029452"/>
    </source>
</evidence>
<organism evidence="7 8">
    <name type="scientific">Leptospirillum ferriphilum</name>
    <dbReference type="NCBI Taxonomy" id="178606"/>
    <lineage>
        <taxon>Bacteria</taxon>
        <taxon>Pseudomonadati</taxon>
        <taxon>Nitrospirota</taxon>
        <taxon>Nitrospiria</taxon>
        <taxon>Nitrospirales</taxon>
        <taxon>Nitrospiraceae</taxon>
        <taxon>Leptospirillum</taxon>
    </lineage>
</organism>
<keyword evidence="2" id="KW-1003">Cell membrane</keyword>
<comment type="caution">
    <text evidence="7">The sequence shown here is derived from an EMBL/GenBank/DDBJ whole genome shotgun (WGS) entry which is preliminary data.</text>
</comment>
<reference evidence="7 8" key="1">
    <citation type="submission" date="2014-06" db="EMBL/GenBank/DDBJ databases">
        <title>Draft genome sequence of iron oxidizing acidophile Leptospirillum ferriphilum DSM14647.</title>
        <authorList>
            <person name="Cardenas J.P."/>
            <person name="Lazcano M."/>
            <person name="Ossandon F.J."/>
            <person name="Corbett M."/>
            <person name="Holmes D.S."/>
            <person name="Watkin E."/>
        </authorList>
    </citation>
    <scope>NUCLEOTIDE SEQUENCE [LARGE SCALE GENOMIC DNA]</scope>
    <source>
        <strain evidence="7 8">DSM 14647</strain>
    </source>
</reference>
<feature type="domain" description="Type IV secretion system coupling protein TraD DNA-binding" evidence="6">
    <location>
        <begin position="2"/>
        <end position="268"/>
    </location>
</feature>
<keyword evidence="4" id="KW-1133">Transmembrane helix</keyword>
<evidence type="ECO:0000259" key="6">
    <source>
        <dbReference type="Pfam" id="PF10412"/>
    </source>
</evidence>
<comment type="subcellular location">
    <subcellularLocation>
        <location evidence="1">Cell membrane</location>
        <topology evidence="1">Multi-pass membrane protein</topology>
    </subcellularLocation>
</comment>
<dbReference type="Pfam" id="PF10412">
    <property type="entry name" value="TrwB_AAD_bind"/>
    <property type="match status" value="1"/>
</dbReference>
<dbReference type="PANTHER" id="PTHR37937:SF1">
    <property type="entry name" value="CONJUGATIVE TRANSFER: DNA TRANSPORT"/>
    <property type="match status" value="1"/>
</dbReference>
<evidence type="ECO:0000256" key="4">
    <source>
        <dbReference type="ARBA" id="ARBA00022989"/>
    </source>
</evidence>
<evidence type="ECO:0000313" key="7">
    <source>
        <dbReference type="EMBL" id="KGA93971.1"/>
    </source>
</evidence>
<dbReference type="CDD" id="cd01127">
    <property type="entry name" value="TrwB_TraG_TraD_VirD4"/>
    <property type="match status" value="1"/>
</dbReference>
<evidence type="ECO:0000256" key="3">
    <source>
        <dbReference type="ARBA" id="ARBA00022692"/>
    </source>
</evidence>
<dbReference type="EMBL" id="JPGK01000004">
    <property type="protein sequence ID" value="KGA93971.1"/>
    <property type="molecule type" value="Genomic_DNA"/>
</dbReference>
<keyword evidence="3" id="KW-0812">Transmembrane</keyword>
<evidence type="ECO:0000256" key="1">
    <source>
        <dbReference type="ARBA" id="ARBA00004651"/>
    </source>
</evidence>
<dbReference type="PANTHER" id="PTHR37937">
    <property type="entry name" value="CONJUGATIVE TRANSFER: DNA TRANSPORT"/>
    <property type="match status" value="1"/>
</dbReference>
<dbReference type="InterPro" id="IPR027417">
    <property type="entry name" value="P-loop_NTPase"/>
</dbReference>
<dbReference type="Proteomes" id="UP000029452">
    <property type="component" value="Unassembled WGS sequence"/>
</dbReference>
<dbReference type="InterPro" id="IPR019476">
    <property type="entry name" value="T4SS_TraD_DNA-bd"/>
</dbReference>
<protein>
    <submittedName>
        <fullName evidence="7">Conjugative transfer protein</fullName>
    </submittedName>
</protein>
<gene>
    <name evidence="7" type="ORF">LptCag_0597</name>
</gene>
<dbReference type="SUPFAM" id="SSF52540">
    <property type="entry name" value="P-loop containing nucleoside triphosphate hydrolases"/>
    <property type="match status" value="1"/>
</dbReference>
<dbReference type="Gene3D" id="3.40.50.300">
    <property type="entry name" value="P-loop containing nucleotide triphosphate hydrolases"/>
    <property type="match status" value="1"/>
</dbReference>
<dbReference type="InterPro" id="IPR051539">
    <property type="entry name" value="T4SS-coupling_protein"/>
</dbReference>
<dbReference type="GO" id="GO:0005886">
    <property type="term" value="C:plasma membrane"/>
    <property type="evidence" value="ECO:0007669"/>
    <property type="project" value="UniProtKB-SubCell"/>
</dbReference>
<evidence type="ECO:0000256" key="2">
    <source>
        <dbReference type="ARBA" id="ARBA00022475"/>
    </source>
</evidence>
<evidence type="ECO:0000256" key="5">
    <source>
        <dbReference type="ARBA" id="ARBA00023136"/>
    </source>
</evidence>
<proteinExistence type="predicted"/>